<dbReference type="HOGENOM" id="CLU_3399871_0_0_1"/>
<dbReference type="EnsemblMetazoa" id="tetur11g04280.1">
    <property type="protein sequence ID" value="tetur11g04280.1"/>
    <property type="gene ID" value="tetur11g04280"/>
</dbReference>
<evidence type="ECO:0000313" key="1">
    <source>
        <dbReference type="EnsemblMetazoa" id="tetur11g04280.1"/>
    </source>
</evidence>
<proteinExistence type="predicted"/>
<accession>T1KHG1</accession>
<dbReference type="AlphaFoldDB" id="T1KHG1"/>
<reference evidence="1" key="2">
    <citation type="submission" date="2015-06" db="UniProtKB">
        <authorList>
            <consortium name="EnsemblMetazoa"/>
        </authorList>
    </citation>
    <scope>IDENTIFICATION</scope>
</reference>
<protein>
    <submittedName>
        <fullName evidence="1">Uncharacterized protein</fullName>
    </submittedName>
</protein>
<evidence type="ECO:0000313" key="2">
    <source>
        <dbReference type="Proteomes" id="UP000015104"/>
    </source>
</evidence>
<dbReference type="Proteomes" id="UP000015104">
    <property type="component" value="Unassembled WGS sequence"/>
</dbReference>
<dbReference type="EMBL" id="CAEY01000075">
    <property type="status" value="NOT_ANNOTATED_CDS"/>
    <property type="molecule type" value="Genomic_DNA"/>
</dbReference>
<reference evidence="2" key="1">
    <citation type="submission" date="2011-08" db="EMBL/GenBank/DDBJ databases">
        <authorList>
            <person name="Rombauts S."/>
        </authorList>
    </citation>
    <scope>NUCLEOTIDE SEQUENCE</scope>
    <source>
        <strain evidence="2">London</strain>
    </source>
</reference>
<sequence>MGPPIFIQGIHSNLDQLWVQLSEIWELPKVT</sequence>
<keyword evidence="2" id="KW-1185">Reference proteome</keyword>
<name>T1KHG1_TETUR</name>
<organism evidence="1 2">
    <name type="scientific">Tetranychus urticae</name>
    <name type="common">Two-spotted spider mite</name>
    <dbReference type="NCBI Taxonomy" id="32264"/>
    <lineage>
        <taxon>Eukaryota</taxon>
        <taxon>Metazoa</taxon>
        <taxon>Ecdysozoa</taxon>
        <taxon>Arthropoda</taxon>
        <taxon>Chelicerata</taxon>
        <taxon>Arachnida</taxon>
        <taxon>Acari</taxon>
        <taxon>Acariformes</taxon>
        <taxon>Trombidiformes</taxon>
        <taxon>Prostigmata</taxon>
        <taxon>Eleutherengona</taxon>
        <taxon>Raphignathae</taxon>
        <taxon>Tetranychoidea</taxon>
        <taxon>Tetranychidae</taxon>
        <taxon>Tetranychus</taxon>
    </lineage>
</organism>